<comment type="subcellular location">
    <subcellularLocation>
        <location evidence="1">Cytoplasm</location>
    </subcellularLocation>
</comment>
<dbReference type="Proteomes" id="UP000596660">
    <property type="component" value="Unplaced"/>
</dbReference>
<dbReference type="GeneID" id="110740034"/>
<keyword evidence="3" id="KW-0479">Metal-binding</keyword>
<keyword evidence="12" id="KW-1185">Reference proteome</keyword>
<feature type="zinc finger region" description="RING-Gid-type" evidence="7">
    <location>
        <begin position="327"/>
        <end position="370"/>
    </location>
</feature>
<dbReference type="PANTHER" id="PTHR12170:SF3">
    <property type="entry name" value="GH10162P"/>
    <property type="match status" value="1"/>
</dbReference>
<dbReference type="OrthoDB" id="1933281at2759"/>
<dbReference type="InterPro" id="IPR001841">
    <property type="entry name" value="Znf_RING"/>
</dbReference>
<dbReference type="InterPro" id="IPR013083">
    <property type="entry name" value="Znf_RING/FYVE/PHD"/>
</dbReference>
<name>A0A803MC79_CHEQI</name>
<dbReference type="PROSITE" id="PS50089">
    <property type="entry name" value="ZF_RING_2"/>
    <property type="match status" value="1"/>
</dbReference>
<dbReference type="InterPro" id="IPR044063">
    <property type="entry name" value="ZF_RING_GID"/>
</dbReference>
<dbReference type="SUPFAM" id="SSF57850">
    <property type="entry name" value="RING/U-box"/>
    <property type="match status" value="1"/>
</dbReference>
<dbReference type="FunFam" id="3.30.40.10:FF:000143">
    <property type="entry name" value="Regulator of gluconeogenesis Rmd5"/>
    <property type="match status" value="1"/>
</dbReference>
<protein>
    <submittedName>
        <fullName evidence="11">Uncharacterized protein</fullName>
    </submittedName>
</protein>
<dbReference type="RefSeq" id="XP_021776211.1">
    <property type="nucleotide sequence ID" value="XM_021920519.1"/>
</dbReference>
<dbReference type="GO" id="GO:0034657">
    <property type="term" value="C:GID complex"/>
    <property type="evidence" value="ECO:0007669"/>
    <property type="project" value="TreeGrafter"/>
</dbReference>
<evidence type="ECO:0000256" key="5">
    <source>
        <dbReference type="ARBA" id="ARBA00022833"/>
    </source>
</evidence>
<dbReference type="PROSITE" id="PS50896">
    <property type="entry name" value="LISH"/>
    <property type="match status" value="1"/>
</dbReference>
<evidence type="ECO:0000256" key="7">
    <source>
        <dbReference type="PROSITE-ProRule" id="PRU01215"/>
    </source>
</evidence>
<dbReference type="InterPro" id="IPR027370">
    <property type="entry name" value="Znf-RING_euk"/>
</dbReference>
<dbReference type="Pfam" id="PF13445">
    <property type="entry name" value="zf-RING_UBOX"/>
    <property type="match status" value="1"/>
</dbReference>
<sequence length="386" mass="43748">MELNKFKGSFEHVVKKRKLSSSKCHDVVDTINHELEHALSRVQSDQNLTVPEDPKSILRDLKSKLSDYGSEKELENSQKELNLHLNKSQKLLEKVLNPDISKANGKIDFDVQTINLIIIDHLFFKGLFDIGDCLSKEAVVPEVNVLRSQFFEMSQILEALHSENLQPAFNWVSANHEKLRENGSSLELKLHQVRYVELLKQGSQTDALEYAKNNLAPLATLHMDEVKKLMACLLWIGKLDKCPYWEKLAMTNWKELADELSQQFCVLLGRSCRPPLAVAVEAGSEALPILLKLVNLKAVKQDWQGMEELPFPVDLGMGFQFHSTFICPVTRDQGTPENPPMLLPCGHVLCRQSVMSISKNNSRTFKCPCCPRDNIAVAQCRQLHLP</sequence>
<dbReference type="Gene3D" id="3.30.40.10">
    <property type="entry name" value="Zinc/RING finger domain, C3HC4 (zinc finger)"/>
    <property type="match status" value="1"/>
</dbReference>
<dbReference type="CDD" id="cd16652">
    <property type="entry name" value="dRING_Rmd5p-like"/>
    <property type="match status" value="1"/>
</dbReference>
<dbReference type="GO" id="GO:0005737">
    <property type="term" value="C:cytoplasm"/>
    <property type="evidence" value="ECO:0007669"/>
    <property type="project" value="UniProtKB-SubCell"/>
</dbReference>
<dbReference type="InterPro" id="IPR024964">
    <property type="entry name" value="CTLH/CRA"/>
</dbReference>
<accession>A0A803MC79</accession>
<dbReference type="SMART" id="SM00668">
    <property type="entry name" value="CTLH"/>
    <property type="match status" value="1"/>
</dbReference>
<reference evidence="11" key="2">
    <citation type="submission" date="2021-03" db="UniProtKB">
        <authorList>
            <consortium name="EnsemblPlants"/>
        </authorList>
    </citation>
    <scope>IDENTIFICATION</scope>
</reference>
<evidence type="ECO:0000256" key="1">
    <source>
        <dbReference type="ARBA" id="ARBA00004496"/>
    </source>
</evidence>
<dbReference type="EnsemblPlants" id="AUR62027072-RA">
    <property type="protein sequence ID" value="AUR62027072-RA:cds"/>
    <property type="gene ID" value="AUR62027072"/>
</dbReference>
<keyword evidence="4 6" id="KW-0863">Zinc-finger</keyword>
<dbReference type="Pfam" id="PF10607">
    <property type="entry name" value="CTLH"/>
    <property type="match status" value="1"/>
</dbReference>
<dbReference type="PROSITE" id="PS50897">
    <property type="entry name" value="CTLH"/>
    <property type="match status" value="1"/>
</dbReference>
<dbReference type="PANTHER" id="PTHR12170">
    <property type="entry name" value="MACROPHAGE ERYTHROBLAST ATTACHER-RELATED"/>
    <property type="match status" value="1"/>
</dbReference>
<keyword evidence="5" id="KW-0862">Zinc</keyword>
<evidence type="ECO:0000256" key="6">
    <source>
        <dbReference type="PROSITE-ProRule" id="PRU00175"/>
    </source>
</evidence>
<dbReference type="GO" id="GO:0061630">
    <property type="term" value="F:ubiquitin protein ligase activity"/>
    <property type="evidence" value="ECO:0007669"/>
    <property type="project" value="InterPro"/>
</dbReference>
<dbReference type="RefSeq" id="XP_021776212.1">
    <property type="nucleotide sequence ID" value="XM_021920520.1"/>
</dbReference>
<feature type="domain" description="RING-type" evidence="8">
    <location>
        <begin position="327"/>
        <end position="370"/>
    </location>
</feature>
<dbReference type="SMART" id="SM00757">
    <property type="entry name" value="CRA"/>
    <property type="match status" value="1"/>
</dbReference>
<evidence type="ECO:0000313" key="11">
    <source>
        <dbReference type="EnsemblPlants" id="AUR62027072-RA:cds"/>
    </source>
</evidence>
<feature type="domain" description="RING-Gid-type" evidence="10">
    <location>
        <begin position="327"/>
        <end position="370"/>
    </location>
</feature>
<keyword evidence="2" id="KW-0963">Cytoplasm</keyword>
<dbReference type="GO" id="GO:0008270">
    <property type="term" value="F:zinc ion binding"/>
    <property type="evidence" value="ECO:0007669"/>
    <property type="project" value="UniProtKB-KW"/>
</dbReference>
<proteinExistence type="predicted"/>
<dbReference type="Gramene" id="AUR62027072-RA">
    <property type="protein sequence ID" value="AUR62027072-RA:cds"/>
    <property type="gene ID" value="AUR62027072"/>
</dbReference>
<dbReference type="InterPro" id="IPR045098">
    <property type="entry name" value="Fyv10_fam"/>
</dbReference>
<evidence type="ECO:0000313" key="12">
    <source>
        <dbReference type="Proteomes" id="UP000596660"/>
    </source>
</evidence>
<organism evidence="11 12">
    <name type="scientific">Chenopodium quinoa</name>
    <name type="common">Quinoa</name>
    <dbReference type="NCBI Taxonomy" id="63459"/>
    <lineage>
        <taxon>Eukaryota</taxon>
        <taxon>Viridiplantae</taxon>
        <taxon>Streptophyta</taxon>
        <taxon>Embryophyta</taxon>
        <taxon>Tracheophyta</taxon>
        <taxon>Spermatophyta</taxon>
        <taxon>Magnoliopsida</taxon>
        <taxon>eudicotyledons</taxon>
        <taxon>Gunneridae</taxon>
        <taxon>Pentapetalae</taxon>
        <taxon>Caryophyllales</taxon>
        <taxon>Chenopodiaceae</taxon>
        <taxon>Chenopodioideae</taxon>
        <taxon>Atripliceae</taxon>
        <taxon>Chenopodium</taxon>
    </lineage>
</organism>
<dbReference type="PROSITE" id="PS51867">
    <property type="entry name" value="ZF_RING_GID"/>
    <property type="match status" value="1"/>
</dbReference>
<evidence type="ECO:0000256" key="2">
    <source>
        <dbReference type="ARBA" id="ARBA00022490"/>
    </source>
</evidence>
<reference evidence="11" key="1">
    <citation type="journal article" date="2017" name="Nature">
        <title>The genome of Chenopodium quinoa.</title>
        <authorList>
            <person name="Jarvis D.E."/>
            <person name="Ho Y.S."/>
            <person name="Lightfoot D.J."/>
            <person name="Schmoeckel S.M."/>
            <person name="Li B."/>
            <person name="Borm T.J.A."/>
            <person name="Ohyanagi H."/>
            <person name="Mineta K."/>
            <person name="Michell C.T."/>
            <person name="Saber N."/>
            <person name="Kharbatia N.M."/>
            <person name="Rupper R.R."/>
            <person name="Sharp A.R."/>
            <person name="Dally N."/>
            <person name="Boughton B.A."/>
            <person name="Woo Y.H."/>
            <person name="Gao G."/>
            <person name="Schijlen E.G.W.M."/>
            <person name="Guo X."/>
            <person name="Momin A.A."/>
            <person name="Negrao S."/>
            <person name="Al-Babili S."/>
            <person name="Gehring C."/>
            <person name="Roessner U."/>
            <person name="Jung C."/>
            <person name="Murphy K."/>
            <person name="Arold S.T."/>
            <person name="Gojobori T."/>
            <person name="van der Linden C.G."/>
            <person name="van Loo E.N."/>
            <person name="Jellen E.N."/>
            <person name="Maughan P.J."/>
            <person name="Tester M."/>
        </authorList>
    </citation>
    <scope>NUCLEOTIDE SEQUENCE [LARGE SCALE GENOMIC DNA]</scope>
    <source>
        <strain evidence="11">cv. PI 614886</strain>
    </source>
</reference>
<dbReference type="InterPro" id="IPR037683">
    <property type="entry name" value="Rmd5_dRing"/>
</dbReference>
<dbReference type="AlphaFoldDB" id="A0A803MC79"/>
<dbReference type="InterPro" id="IPR013144">
    <property type="entry name" value="CRA_dom"/>
</dbReference>
<evidence type="ECO:0000256" key="4">
    <source>
        <dbReference type="ARBA" id="ARBA00022771"/>
    </source>
</evidence>
<dbReference type="KEGG" id="cqi:110740034"/>
<dbReference type="GO" id="GO:0043161">
    <property type="term" value="P:proteasome-mediated ubiquitin-dependent protein catabolic process"/>
    <property type="evidence" value="ECO:0007669"/>
    <property type="project" value="InterPro"/>
</dbReference>
<evidence type="ECO:0000256" key="3">
    <source>
        <dbReference type="ARBA" id="ARBA00022723"/>
    </source>
</evidence>
<feature type="domain" description="CTLH" evidence="9">
    <location>
        <begin position="149"/>
        <end position="206"/>
    </location>
</feature>
<gene>
    <name evidence="11" type="primary">LOC110740034</name>
</gene>
<evidence type="ECO:0000259" key="9">
    <source>
        <dbReference type="PROSITE" id="PS50897"/>
    </source>
</evidence>
<evidence type="ECO:0000259" key="10">
    <source>
        <dbReference type="PROSITE" id="PS51867"/>
    </source>
</evidence>
<evidence type="ECO:0000259" key="8">
    <source>
        <dbReference type="PROSITE" id="PS50089"/>
    </source>
</evidence>
<dbReference type="InterPro" id="IPR006595">
    <property type="entry name" value="CTLH_C"/>
</dbReference>
<dbReference type="GO" id="GO:0005634">
    <property type="term" value="C:nucleus"/>
    <property type="evidence" value="ECO:0007669"/>
    <property type="project" value="TreeGrafter"/>
</dbReference>
<dbReference type="InterPro" id="IPR006594">
    <property type="entry name" value="LisH"/>
</dbReference>